<dbReference type="Proteomes" id="UP001248819">
    <property type="component" value="Unassembled WGS sequence"/>
</dbReference>
<reference evidence="1 2" key="1">
    <citation type="submission" date="2023-09" db="EMBL/GenBank/DDBJ databases">
        <authorList>
            <person name="Rey-Velasco X."/>
        </authorList>
    </citation>
    <scope>NUCLEOTIDE SEQUENCE [LARGE SCALE GENOMIC DNA]</scope>
    <source>
        <strain evidence="1 2">F297</strain>
    </source>
</reference>
<evidence type="ECO:0000313" key="1">
    <source>
        <dbReference type="EMBL" id="MDT0651424.1"/>
    </source>
</evidence>
<keyword evidence="2" id="KW-1185">Reference proteome</keyword>
<name>A0ABU3CYH2_9FLAO</name>
<dbReference type="RefSeq" id="WP_311485528.1">
    <property type="nucleotide sequence ID" value="NZ_JAVRHP010000111.1"/>
</dbReference>
<sequence>MMSISNQSYKELAIPYFKEVFEIIDEIMQKHRIPYYLIGVNAIALELLKEGIKPSRGTKDIDFAVMISSGEVYKKITDELEEKGFTKVQAPWTFYNNSFNAVVDVLPFGEIEQEFTQNFNKRQIDLHVVGLKEVLTDSQEVYIDEKLVQIPPLPGMVILKLVAWSDRPEDRGQDPGDILKIIKHYFNYNFDEILEKHNDVFPAGELNETAQFKIAARVLGRNARKYVKSSERLEKRVLEILEEHTKSPASSDFLKKWASLEDWDLDLAQKTLSEFKAGITE</sequence>
<gene>
    <name evidence="1" type="ORF">RM529_14810</name>
</gene>
<evidence type="ECO:0008006" key="3">
    <source>
        <dbReference type="Google" id="ProtNLM"/>
    </source>
</evidence>
<organism evidence="1 2">
    <name type="scientific">Autumnicola edwardsiae</name>
    <dbReference type="NCBI Taxonomy" id="3075594"/>
    <lineage>
        <taxon>Bacteria</taxon>
        <taxon>Pseudomonadati</taxon>
        <taxon>Bacteroidota</taxon>
        <taxon>Flavobacteriia</taxon>
        <taxon>Flavobacteriales</taxon>
        <taxon>Flavobacteriaceae</taxon>
        <taxon>Autumnicola</taxon>
    </lineage>
</organism>
<dbReference type="EMBL" id="JAVRHP010000111">
    <property type="protein sequence ID" value="MDT0651424.1"/>
    <property type="molecule type" value="Genomic_DNA"/>
</dbReference>
<comment type="caution">
    <text evidence="1">The sequence shown here is derived from an EMBL/GenBank/DDBJ whole genome shotgun (WGS) entry which is preliminary data.</text>
</comment>
<evidence type="ECO:0000313" key="2">
    <source>
        <dbReference type="Proteomes" id="UP001248819"/>
    </source>
</evidence>
<accession>A0ABU3CYH2</accession>
<proteinExistence type="predicted"/>
<dbReference type="Gene3D" id="3.30.460.40">
    <property type="match status" value="1"/>
</dbReference>
<protein>
    <recommendedName>
        <fullName evidence="3">Nucleotidyl transferase AbiEii/AbiGii toxin family protein</fullName>
    </recommendedName>
</protein>